<proteinExistence type="predicted"/>
<protein>
    <submittedName>
        <fullName evidence="3">Uncharacterized protein</fullName>
    </submittedName>
</protein>
<feature type="compositionally biased region" description="Polar residues" evidence="2">
    <location>
        <begin position="577"/>
        <end position="588"/>
    </location>
</feature>
<evidence type="ECO:0000313" key="3">
    <source>
        <dbReference type="EMBL" id="KDQ12168.1"/>
    </source>
</evidence>
<feature type="compositionally biased region" description="Basic and acidic residues" evidence="2">
    <location>
        <begin position="130"/>
        <end position="142"/>
    </location>
</feature>
<feature type="region of interest" description="Disordered" evidence="2">
    <location>
        <begin position="194"/>
        <end position="459"/>
    </location>
</feature>
<evidence type="ECO:0000256" key="2">
    <source>
        <dbReference type="SAM" id="MobiDB-lite"/>
    </source>
</evidence>
<feature type="compositionally biased region" description="Polar residues" evidence="2">
    <location>
        <begin position="436"/>
        <end position="452"/>
    </location>
</feature>
<feature type="region of interest" description="Disordered" evidence="2">
    <location>
        <begin position="704"/>
        <end position="840"/>
    </location>
</feature>
<reference evidence="4" key="1">
    <citation type="journal article" date="2014" name="Proc. Natl. Acad. Sci. U.S.A.">
        <title>Extensive sampling of basidiomycete genomes demonstrates inadequacy of the white-rot/brown-rot paradigm for wood decay fungi.</title>
        <authorList>
            <person name="Riley R."/>
            <person name="Salamov A.A."/>
            <person name="Brown D.W."/>
            <person name="Nagy L.G."/>
            <person name="Floudas D."/>
            <person name="Held B.W."/>
            <person name="Levasseur A."/>
            <person name="Lombard V."/>
            <person name="Morin E."/>
            <person name="Otillar R."/>
            <person name="Lindquist E.A."/>
            <person name="Sun H."/>
            <person name="LaButti K.M."/>
            <person name="Schmutz J."/>
            <person name="Jabbour D."/>
            <person name="Luo H."/>
            <person name="Baker S.E."/>
            <person name="Pisabarro A.G."/>
            <person name="Walton J.D."/>
            <person name="Blanchette R.A."/>
            <person name="Henrissat B."/>
            <person name="Martin F."/>
            <person name="Cullen D."/>
            <person name="Hibbett D.S."/>
            <person name="Grigoriev I.V."/>
        </authorList>
    </citation>
    <scope>NUCLEOTIDE SEQUENCE [LARGE SCALE GENOMIC DNA]</scope>
    <source>
        <strain evidence="4">FD-172 SS1</strain>
    </source>
</reference>
<feature type="compositionally biased region" description="Low complexity" evidence="2">
    <location>
        <begin position="593"/>
        <end position="607"/>
    </location>
</feature>
<feature type="compositionally biased region" description="Polar residues" evidence="2">
    <location>
        <begin position="801"/>
        <end position="824"/>
    </location>
</feature>
<feature type="compositionally biased region" description="Acidic residues" evidence="2">
    <location>
        <begin position="831"/>
        <end position="840"/>
    </location>
</feature>
<feature type="compositionally biased region" description="Polar residues" evidence="2">
    <location>
        <begin position="706"/>
        <end position="720"/>
    </location>
</feature>
<accession>A0A067M8R4</accession>
<feature type="compositionally biased region" description="Polar residues" evidence="2">
    <location>
        <begin position="325"/>
        <end position="341"/>
    </location>
</feature>
<feature type="region of interest" description="Disordered" evidence="2">
    <location>
        <begin position="48"/>
        <end position="142"/>
    </location>
</feature>
<feature type="compositionally biased region" description="Low complexity" evidence="2">
    <location>
        <begin position="751"/>
        <end position="777"/>
    </location>
</feature>
<keyword evidence="1" id="KW-0175">Coiled coil</keyword>
<sequence>MDRSKLESLKRAELQRLAKEHNIKANLKTDTLVDLLLKAFADAGELSATVSHSANDEGTVVKEKETTKVAEPSHKEEEEEAALQEQGPKTRTRGKKPSTLGAGRLKAAVVPRKVSSRRSKKENLPEEDVAETKQEDAAPLEEVAHVAEEVANDVPISKEKDMQLGESSSQLPTLPASIVEAPIPAEVHEAQPATKIFSEEPPSPGKVVTSRPPTDNPTEGAVPEVSESISQALLAPQPQTAEPEVDVDRTLPPPSTPPAVVVEAPATPEANEAYPVLEMPSEAEVHDSPERPITSQVSIGTPRKSAIAQAAAQTPQEPQVDTTDRISTPISNSLPLPTSPTRAIETPASPRFAEHQSNAGSPSKAEGSSPRAPVTPRRSSRGSRKSAASGSATQTPLPSHLQTIDEDVPSPSTSSAAPKPHPMVSQLLGSKPKSWSLITPPSSQPLQTQMSEASLVRSGSDLAEVVDKSTADPPDSVSSLAGTSVVQTELFSTLDKRLDFTDATVETLRRDLATERARISKLNELLEESNRRADDLAKKLESNTQVLEGAVNSQKQQVTGLEEIVRLMKEQFARLESSGSNSSTTTIFNLARPSIPSGSAPSPAPSSLGKHNRPTSPALAGDDSSDEHDASKSKNKRARRVTDQSDRSISSAAEVDSSLVIESGDDEAADVPAPLPKPLFDADFFPPPPKNGPLTTLPFALVPSATPISRPQTGGPSTSGRVGRASTGAALRTGSTIKFSRKLGGGQSSGSVPTTSTLASTSSAPSSSFASLARAPSGGLPFSLAATPKAPSSFGFPARPANTSPASSFTWGQASSWGNASASQPEKAPEAEDSEDSEKK</sequence>
<gene>
    <name evidence="3" type="ORF">BOTBODRAFT_425963</name>
</gene>
<organism evidence="3 4">
    <name type="scientific">Botryobasidium botryosum (strain FD-172 SS1)</name>
    <dbReference type="NCBI Taxonomy" id="930990"/>
    <lineage>
        <taxon>Eukaryota</taxon>
        <taxon>Fungi</taxon>
        <taxon>Dikarya</taxon>
        <taxon>Basidiomycota</taxon>
        <taxon>Agaricomycotina</taxon>
        <taxon>Agaricomycetes</taxon>
        <taxon>Cantharellales</taxon>
        <taxon>Botryobasidiaceae</taxon>
        <taxon>Botryobasidium</taxon>
    </lineage>
</organism>
<dbReference type="Proteomes" id="UP000027195">
    <property type="component" value="Unassembled WGS sequence"/>
</dbReference>
<feature type="region of interest" description="Disordered" evidence="2">
    <location>
        <begin position="575"/>
        <end position="675"/>
    </location>
</feature>
<dbReference type="HOGENOM" id="CLU_338581_0_0_1"/>
<feature type="compositionally biased region" description="Low complexity" evidence="2">
    <location>
        <begin position="306"/>
        <end position="319"/>
    </location>
</feature>
<feature type="compositionally biased region" description="Low complexity" evidence="2">
    <location>
        <begin position="258"/>
        <end position="275"/>
    </location>
</feature>
<feature type="compositionally biased region" description="Basic and acidic residues" evidence="2">
    <location>
        <begin position="59"/>
        <end position="76"/>
    </location>
</feature>
<dbReference type="AlphaFoldDB" id="A0A067M8R4"/>
<keyword evidence="4" id="KW-1185">Reference proteome</keyword>
<evidence type="ECO:0000313" key="4">
    <source>
        <dbReference type="Proteomes" id="UP000027195"/>
    </source>
</evidence>
<feature type="region of interest" description="Disordered" evidence="2">
    <location>
        <begin position="152"/>
        <end position="171"/>
    </location>
</feature>
<feature type="compositionally biased region" description="Polar residues" evidence="2">
    <location>
        <begin position="393"/>
        <end position="402"/>
    </location>
</feature>
<dbReference type="InParanoid" id="A0A067M8R4"/>
<feature type="compositionally biased region" description="Low complexity" evidence="2">
    <location>
        <begin position="409"/>
        <end position="418"/>
    </location>
</feature>
<dbReference type="EMBL" id="KL198052">
    <property type="protein sequence ID" value="KDQ12168.1"/>
    <property type="molecule type" value="Genomic_DNA"/>
</dbReference>
<evidence type="ECO:0000256" key="1">
    <source>
        <dbReference type="SAM" id="Coils"/>
    </source>
</evidence>
<feature type="coiled-coil region" evidence="1">
    <location>
        <begin position="505"/>
        <end position="557"/>
    </location>
</feature>
<name>A0A067M8R4_BOTB1</name>